<feature type="compositionally biased region" description="Low complexity" evidence="1">
    <location>
        <begin position="20"/>
        <end position="34"/>
    </location>
</feature>
<accession>A0A1D8B392</accession>
<reference evidence="2 3" key="1">
    <citation type="submission" date="2016-09" db="EMBL/GenBank/DDBJ databases">
        <title>Complete genome sequence of Actinomyces hongkongensis HKU8.</title>
        <authorList>
            <person name="Gao Y.-X."/>
            <person name="Zhou Y.-Y."/>
            <person name="Xie Y."/>
            <person name="Wang M."/>
            <person name="Wang S.-J."/>
            <person name="Shen S.-G."/>
        </authorList>
    </citation>
    <scope>NUCLEOTIDE SEQUENCE [LARGE SCALE GENOMIC DNA]</scope>
    <source>
        <strain evidence="2 3">HKU8</strain>
    </source>
</reference>
<evidence type="ECO:0000313" key="2">
    <source>
        <dbReference type="EMBL" id="AOS47604.1"/>
    </source>
</evidence>
<dbReference type="KEGG" id="phon:BH719_06880"/>
<sequence>MTTAHHGGDRGALSRGQGRASQAFTGQTTSSTSGGDDGIEAVCLRRRSGALIEARAVERGCAGNVDNDRHRKSSDMSIFRFPATVIGLFDRLLIREQNPALLSRGPGGIFLSATILPRVDSPLQ</sequence>
<dbReference type="Proteomes" id="UP000095214">
    <property type="component" value="Chromosome"/>
</dbReference>
<evidence type="ECO:0000256" key="1">
    <source>
        <dbReference type="SAM" id="MobiDB-lite"/>
    </source>
</evidence>
<dbReference type="AlphaFoldDB" id="A0A1D8B392"/>
<gene>
    <name evidence="2" type="ORF">BH719_06880</name>
</gene>
<evidence type="ECO:0000313" key="3">
    <source>
        <dbReference type="Proteomes" id="UP000095214"/>
    </source>
</evidence>
<dbReference type="EMBL" id="CP017298">
    <property type="protein sequence ID" value="AOS47604.1"/>
    <property type="molecule type" value="Genomic_DNA"/>
</dbReference>
<organism evidence="2 3">
    <name type="scientific">Pauljensenia hongkongensis</name>
    <dbReference type="NCBI Taxonomy" id="178339"/>
    <lineage>
        <taxon>Bacteria</taxon>
        <taxon>Bacillati</taxon>
        <taxon>Actinomycetota</taxon>
        <taxon>Actinomycetes</taxon>
        <taxon>Actinomycetales</taxon>
        <taxon>Actinomycetaceae</taxon>
        <taxon>Pauljensenia</taxon>
    </lineage>
</organism>
<proteinExistence type="predicted"/>
<feature type="region of interest" description="Disordered" evidence="1">
    <location>
        <begin position="1"/>
        <end position="39"/>
    </location>
</feature>
<keyword evidence="3" id="KW-1185">Reference proteome</keyword>
<name>A0A1D8B392_9ACTO</name>
<protein>
    <submittedName>
        <fullName evidence="2">Uncharacterized protein</fullName>
    </submittedName>
</protein>